<reference evidence="1 4" key="2">
    <citation type="submission" date="2020-08" db="EMBL/GenBank/DDBJ databases">
        <title>Functional genomics of gut bacteria from endangered species of beetles.</title>
        <authorList>
            <person name="Carlos-Shanley C."/>
        </authorList>
    </citation>
    <scope>NUCLEOTIDE SEQUENCE [LARGE SCALE GENOMIC DNA]</scope>
    <source>
        <strain evidence="1 4">S00192</strain>
    </source>
</reference>
<evidence type="ECO:0000313" key="2">
    <source>
        <dbReference type="EMBL" id="SPU55291.1"/>
    </source>
</evidence>
<name>A0A2X1CM27_BREVE</name>
<organism evidence="2 3">
    <name type="scientific">Brevundimonas vesicularis</name>
    <name type="common">Pseudomonas vesicularis</name>
    <dbReference type="NCBI Taxonomy" id="41276"/>
    <lineage>
        <taxon>Bacteria</taxon>
        <taxon>Pseudomonadati</taxon>
        <taxon>Pseudomonadota</taxon>
        <taxon>Alphaproteobacteria</taxon>
        <taxon>Caulobacterales</taxon>
        <taxon>Caulobacteraceae</taxon>
        <taxon>Brevundimonas</taxon>
    </lineage>
</organism>
<proteinExistence type="predicted"/>
<dbReference type="RefSeq" id="WP_052004755.1">
    <property type="nucleotide sequence ID" value="NZ_JACHLJ010000003.1"/>
</dbReference>
<dbReference type="Proteomes" id="UP000251186">
    <property type="component" value="Unassembled WGS sequence"/>
</dbReference>
<dbReference type="Proteomes" id="UP000556201">
    <property type="component" value="Unassembled WGS sequence"/>
</dbReference>
<protein>
    <submittedName>
        <fullName evidence="1">Uncharacterized protein (DUF983 family)</fullName>
    </submittedName>
</protein>
<reference evidence="2 3" key="1">
    <citation type="submission" date="2018-06" db="EMBL/GenBank/DDBJ databases">
        <authorList>
            <consortium name="Pathogen Informatics"/>
            <person name="Doyle S."/>
        </authorList>
    </citation>
    <scope>NUCLEOTIDE SEQUENCE [LARGE SCALE GENOMIC DNA]</scope>
    <source>
        <strain evidence="2 3">NCTC11166</strain>
    </source>
</reference>
<sequence>MQFRHEARQALARAKALLAQGDDQALRYAALELRLTLEAIAYDRLHDYRRDVPPSVYETWQPPKVLRLLLEIDPRADTPQTVKIARNLAPGVDDARAAVFFEQPIRQATLKDNYGAIGSYLHFPTLKQLNEKGGPDFEKLRRRCEALVEELDPVVTPAKTSFIMGTFSHCPCFRCGEDMRKRLPRDEAGQFPAKCVACGADHLVFFEEDGEGKWTTKAFPAPCAHENCDGIHRIFPDEIRQGFQWTCDACGRDSVFDFAICPVLPPETSSQC</sequence>
<evidence type="ECO:0000313" key="1">
    <source>
        <dbReference type="EMBL" id="MBB5772487.1"/>
    </source>
</evidence>
<gene>
    <name evidence="1" type="ORF">HNP47_002503</name>
    <name evidence="2" type="ORF">NCTC11166_02686</name>
</gene>
<evidence type="ECO:0000313" key="3">
    <source>
        <dbReference type="Proteomes" id="UP000251186"/>
    </source>
</evidence>
<dbReference type="EMBL" id="JACHLJ010000003">
    <property type="protein sequence ID" value="MBB5772487.1"/>
    <property type="molecule type" value="Genomic_DNA"/>
</dbReference>
<dbReference type="AlphaFoldDB" id="A0A2X1CM27"/>
<accession>A0A2X1CM27</accession>
<dbReference type="EMBL" id="UAQP01000014">
    <property type="protein sequence ID" value="SPU55291.1"/>
    <property type="molecule type" value="Genomic_DNA"/>
</dbReference>
<evidence type="ECO:0000313" key="4">
    <source>
        <dbReference type="Proteomes" id="UP000556201"/>
    </source>
</evidence>